<feature type="domain" description="Bacterial sugar transferase" evidence="2">
    <location>
        <begin position="10"/>
        <end position="43"/>
    </location>
</feature>
<evidence type="ECO:0000259" key="2">
    <source>
        <dbReference type="Pfam" id="PF02397"/>
    </source>
</evidence>
<reference evidence="3 4" key="1">
    <citation type="submission" date="2022-02" db="EMBL/GenBank/DDBJ databases">
        <title>Halomonas fukangensis sp. nov., a halophilic bacterium isolated from a bulk soil of Kalidium foliatum at Fukang.</title>
        <authorList>
            <person name="Huang Y."/>
        </authorList>
    </citation>
    <scope>NUCLEOTIDE SEQUENCE [LARGE SCALE GENOMIC DNA]</scope>
    <source>
        <strain evidence="3 4">EGI 63088</strain>
    </source>
</reference>
<protein>
    <submittedName>
        <fullName evidence="3">Sugar transferase</fullName>
    </submittedName>
</protein>
<dbReference type="InterPro" id="IPR003362">
    <property type="entry name" value="Bact_transf"/>
</dbReference>
<sequence>MEQGYAAEVNGMPRKLQHDFYYIKHFSLWLDVLIVLKTVRVLFTGVGAR</sequence>
<dbReference type="Pfam" id="PF02397">
    <property type="entry name" value="Bac_transf"/>
    <property type="match status" value="1"/>
</dbReference>
<accession>A0ABS9RSB9</accession>
<proteinExistence type="predicted"/>
<dbReference type="Proteomes" id="UP001202117">
    <property type="component" value="Unassembled WGS sequence"/>
</dbReference>
<gene>
    <name evidence="3" type="ORF">MKP05_06150</name>
</gene>
<evidence type="ECO:0000256" key="1">
    <source>
        <dbReference type="SAM" id="Phobius"/>
    </source>
</evidence>
<comment type="caution">
    <text evidence="3">The sequence shown here is derived from an EMBL/GenBank/DDBJ whole genome shotgun (WGS) entry which is preliminary data.</text>
</comment>
<dbReference type="RefSeq" id="WP_240567474.1">
    <property type="nucleotide sequence ID" value="NZ_JAKVPY010000006.1"/>
</dbReference>
<keyword evidence="4" id="KW-1185">Reference proteome</keyword>
<name>A0ABS9RSB9_9GAMM</name>
<keyword evidence="3" id="KW-0808">Transferase</keyword>
<keyword evidence="1" id="KW-0472">Membrane</keyword>
<evidence type="ECO:0000313" key="4">
    <source>
        <dbReference type="Proteomes" id="UP001202117"/>
    </source>
</evidence>
<organism evidence="3 4">
    <name type="scientific">Halomonas flagellata</name>
    <dbReference type="NCBI Taxonomy" id="2920385"/>
    <lineage>
        <taxon>Bacteria</taxon>
        <taxon>Pseudomonadati</taxon>
        <taxon>Pseudomonadota</taxon>
        <taxon>Gammaproteobacteria</taxon>
        <taxon>Oceanospirillales</taxon>
        <taxon>Halomonadaceae</taxon>
        <taxon>Halomonas</taxon>
    </lineage>
</organism>
<keyword evidence="1" id="KW-0812">Transmembrane</keyword>
<keyword evidence="1" id="KW-1133">Transmembrane helix</keyword>
<dbReference type="GO" id="GO:0016740">
    <property type="term" value="F:transferase activity"/>
    <property type="evidence" value="ECO:0007669"/>
    <property type="project" value="UniProtKB-KW"/>
</dbReference>
<feature type="transmembrane region" description="Helical" evidence="1">
    <location>
        <begin position="20"/>
        <end position="43"/>
    </location>
</feature>
<dbReference type="EMBL" id="JAKVPY010000006">
    <property type="protein sequence ID" value="MCH4562711.1"/>
    <property type="molecule type" value="Genomic_DNA"/>
</dbReference>
<evidence type="ECO:0000313" key="3">
    <source>
        <dbReference type="EMBL" id="MCH4562711.1"/>
    </source>
</evidence>